<proteinExistence type="predicted"/>
<evidence type="ECO:0000313" key="3">
    <source>
        <dbReference type="Proteomes" id="UP000324897"/>
    </source>
</evidence>
<protein>
    <submittedName>
        <fullName evidence="2">Uncharacterized protein</fullName>
    </submittedName>
</protein>
<organism evidence="2 3">
    <name type="scientific">Eragrostis curvula</name>
    <name type="common">weeping love grass</name>
    <dbReference type="NCBI Taxonomy" id="38414"/>
    <lineage>
        <taxon>Eukaryota</taxon>
        <taxon>Viridiplantae</taxon>
        <taxon>Streptophyta</taxon>
        <taxon>Embryophyta</taxon>
        <taxon>Tracheophyta</taxon>
        <taxon>Spermatophyta</taxon>
        <taxon>Magnoliopsida</taxon>
        <taxon>Liliopsida</taxon>
        <taxon>Poales</taxon>
        <taxon>Poaceae</taxon>
        <taxon>PACMAD clade</taxon>
        <taxon>Chloridoideae</taxon>
        <taxon>Eragrostideae</taxon>
        <taxon>Eragrostidinae</taxon>
        <taxon>Eragrostis</taxon>
    </lineage>
</organism>
<name>A0A5J9WU50_9POAL</name>
<evidence type="ECO:0000256" key="1">
    <source>
        <dbReference type="SAM" id="MobiDB-lite"/>
    </source>
</evidence>
<dbReference type="Proteomes" id="UP000324897">
    <property type="component" value="Chromosome 6"/>
</dbReference>
<dbReference type="Gramene" id="TVU50764">
    <property type="protein sequence ID" value="TVU50764"/>
    <property type="gene ID" value="EJB05_02153"/>
</dbReference>
<dbReference type="AlphaFoldDB" id="A0A5J9WU50"/>
<comment type="caution">
    <text evidence="2">The sequence shown here is derived from an EMBL/GenBank/DDBJ whole genome shotgun (WGS) entry which is preliminary data.</text>
</comment>
<dbReference type="EMBL" id="RWGY01000002">
    <property type="protein sequence ID" value="TVU50764.1"/>
    <property type="molecule type" value="Genomic_DNA"/>
</dbReference>
<accession>A0A5J9WU50</accession>
<gene>
    <name evidence="2" type="ORF">EJB05_02153</name>
</gene>
<feature type="region of interest" description="Disordered" evidence="1">
    <location>
        <begin position="1"/>
        <end position="25"/>
    </location>
</feature>
<sequence length="114" mass="12760">MSCSLGSLPSPHRQPPSSHPPDIRSSCREISPLFDSHRKHNFGAAPSQAFYFFPKNSAQKGKEQKHDEHPCGSLSGLCLTAAYLHQHDQVKSYLIWFLMFPSEQLLKPALIAIC</sequence>
<evidence type="ECO:0000313" key="2">
    <source>
        <dbReference type="EMBL" id="TVU50764.1"/>
    </source>
</evidence>
<keyword evidence="3" id="KW-1185">Reference proteome</keyword>
<reference evidence="2 3" key="1">
    <citation type="journal article" date="2019" name="Sci. Rep.">
        <title>A high-quality genome of Eragrostis curvula grass provides insights into Poaceae evolution and supports new strategies to enhance forage quality.</title>
        <authorList>
            <person name="Carballo J."/>
            <person name="Santos B.A.C.M."/>
            <person name="Zappacosta D."/>
            <person name="Garbus I."/>
            <person name="Selva J.P."/>
            <person name="Gallo C.A."/>
            <person name="Diaz A."/>
            <person name="Albertini E."/>
            <person name="Caccamo M."/>
            <person name="Echenique V."/>
        </authorList>
    </citation>
    <scope>NUCLEOTIDE SEQUENCE [LARGE SCALE GENOMIC DNA]</scope>
    <source>
        <strain evidence="3">cv. Victoria</strain>
        <tissue evidence="2">Leaf</tissue>
    </source>
</reference>